<evidence type="ECO:0000259" key="14">
    <source>
        <dbReference type="Pfam" id="PF03958"/>
    </source>
</evidence>
<dbReference type="Pfam" id="PF00263">
    <property type="entry name" value="Secretin"/>
    <property type="match status" value="1"/>
</dbReference>
<feature type="chain" id="PRO_5046581429" evidence="12">
    <location>
        <begin position="22"/>
        <end position="716"/>
    </location>
</feature>
<evidence type="ECO:0000256" key="1">
    <source>
        <dbReference type="ARBA" id="ARBA00004442"/>
    </source>
</evidence>
<dbReference type="InterPro" id="IPR049371">
    <property type="entry name" value="GspD-like_N0"/>
</dbReference>
<feature type="domain" description="GspD-like N0" evidence="15">
    <location>
        <begin position="28"/>
        <end position="97"/>
    </location>
</feature>
<keyword evidence="4" id="KW-1134">Transmembrane beta strand</keyword>
<evidence type="ECO:0000256" key="11">
    <source>
        <dbReference type="SAM" id="MobiDB-lite"/>
    </source>
</evidence>
<keyword evidence="5" id="KW-0812">Transmembrane</keyword>
<evidence type="ECO:0000256" key="8">
    <source>
        <dbReference type="ARBA" id="ARBA00023136"/>
    </source>
</evidence>
<dbReference type="Pfam" id="PF21305">
    <property type="entry name" value="type_II_gspD_N0"/>
    <property type="match status" value="1"/>
</dbReference>
<evidence type="ECO:0000313" key="16">
    <source>
        <dbReference type="EMBL" id="GLS04302.1"/>
    </source>
</evidence>
<feature type="compositionally biased region" description="Low complexity" evidence="11">
    <location>
        <begin position="296"/>
        <end position="312"/>
    </location>
</feature>
<protein>
    <submittedName>
        <fullName evidence="16">Type II secretion system protein GspD</fullName>
    </submittedName>
</protein>
<keyword evidence="17" id="KW-1185">Reference proteome</keyword>
<dbReference type="NCBIfam" id="TIGR02517">
    <property type="entry name" value="type_II_gspD"/>
    <property type="match status" value="1"/>
</dbReference>
<dbReference type="PANTHER" id="PTHR30332">
    <property type="entry name" value="PROBABLE GENERAL SECRETION PATHWAY PROTEIN D"/>
    <property type="match status" value="1"/>
</dbReference>
<dbReference type="Gene3D" id="3.30.1370.120">
    <property type="match status" value="3"/>
</dbReference>
<dbReference type="Proteomes" id="UP001156836">
    <property type="component" value="Unassembled WGS sequence"/>
</dbReference>
<sequence length="716" mass="74755">MIRLRPLVLALALFAAGPAPAADDEVTLNFVNADLESTIKAVGMITGRNFVLDPRVKGTVNIVSTQPVKKSQVYPILLSALRQQGFATVEAGGVVKVVPEADAKQNYSVTTKPGSKVAGDRIVTQVYPLKYESASQLVPILRPLITPNNAIAAYPAGNTLVITDYADNIQRLNRVIESIDQAPSLDVFPVTLKYASAVDVAQTLARLLPEVNVQGVNPPTPIPEGVRRSAVVADIRSNALLVRAETAVHAQQIRRLVETLDQPGAAGGNIHVIYLRNAEAVKLANTLKGILTGQDSGNASSGSGLSSTPTSSSGGGVTTGGNTLNLSATGASTSTGGATAQSVATSVQLGGATVMIQADPMTNSLIITAPDNIYNNLRSVVDKLDVRRAQVYIEAMIAEVNVTKTGEFGIQWVLGGGSNIVGVGMSALAPATAANNLANIANSIIAGTPTVPSGFNIGVLNANPLKGETPTLGVLATALQRSGNANILSTPNLITLDNEEAKIMVGQNIPIITGTQSSTGSNPNPFTTVEREDIGITLKVKPQVSEGGSITLSVYQEVSNIDNTVQTDGAGIATSKRAIESRVLVDDGQILVLGGLIEDRLSNGQSRVPGLGDIPGLGQLFRYESRDWQKTNLMIFLRPYILRDGKASEALSNSRYQYLKTQQEGFQIPDHLLLPTLPKVHLPANLPAPGPFPVDPAPAATPGVPDASAPAAAVVQ</sequence>
<dbReference type="InterPro" id="IPR004846">
    <property type="entry name" value="T2SS/T3SS_dom"/>
</dbReference>
<dbReference type="RefSeq" id="WP_018747587.1">
    <property type="nucleotide sequence ID" value="NZ_BSOZ01000016.1"/>
</dbReference>
<feature type="domain" description="Type II/III secretion system secretin-like" evidence="13">
    <location>
        <begin position="478"/>
        <end position="643"/>
    </location>
</feature>
<gene>
    <name evidence="16" type="primary">pulD</name>
    <name evidence="16" type="ORF">GCM10007860_14490</name>
</gene>
<dbReference type="InterPro" id="IPR005644">
    <property type="entry name" value="NolW-like"/>
</dbReference>
<dbReference type="EMBL" id="BSOZ01000016">
    <property type="protein sequence ID" value="GLS04302.1"/>
    <property type="molecule type" value="Genomic_DNA"/>
</dbReference>
<dbReference type="InterPro" id="IPR001775">
    <property type="entry name" value="GspD/PilQ"/>
</dbReference>
<dbReference type="InterPro" id="IPR013356">
    <property type="entry name" value="T2SS_GspD"/>
</dbReference>
<evidence type="ECO:0000256" key="9">
    <source>
        <dbReference type="ARBA" id="ARBA00023237"/>
    </source>
</evidence>
<organism evidence="16 17">
    <name type="scientific">Chitiniphilus shinanonensis</name>
    <dbReference type="NCBI Taxonomy" id="553088"/>
    <lineage>
        <taxon>Bacteria</taxon>
        <taxon>Pseudomonadati</taxon>
        <taxon>Pseudomonadota</taxon>
        <taxon>Betaproteobacteria</taxon>
        <taxon>Neisseriales</taxon>
        <taxon>Chitinibacteraceae</taxon>
        <taxon>Chitiniphilus</taxon>
    </lineage>
</organism>
<feature type="domain" description="NolW-like" evidence="14">
    <location>
        <begin position="271"/>
        <end position="390"/>
    </location>
</feature>
<proteinExistence type="inferred from homology"/>
<evidence type="ECO:0000256" key="4">
    <source>
        <dbReference type="ARBA" id="ARBA00022452"/>
    </source>
</evidence>
<keyword evidence="3 10" id="KW-0813">Transport</keyword>
<feature type="compositionally biased region" description="Low complexity" evidence="11">
    <location>
        <begin position="697"/>
        <end position="716"/>
    </location>
</feature>
<comment type="subcellular location">
    <subcellularLocation>
        <location evidence="1 10">Cell outer membrane</location>
    </subcellularLocation>
</comment>
<feature type="domain" description="NolW-like" evidence="14">
    <location>
        <begin position="124"/>
        <end position="184"/>
    </location>
</feature>
<dbReference type="InterPro" id="IPR050810">
    <property type="entry name" value="Bact_Secretion_Sys_Channel"/>
</dbReference>
<dbReference type="PANTHER" id="PTHR30332:SF24">
    <property type="entry name" value="SECRETIN GSPD-RELATED"/>
    <property type="match status" value="1"/>
</dbReference>
<comment type="caution">
    <text evidence="16">The sequence shown here is derived from an EMBL/GenBank/DDBJ whole genome shotgun (WGS) entry which is preliminary data.</text>
</comment>
<comment type="similarity">
    <text evidence="2">Belongs to the bacterial secretin family. GSP D subfamily.</text>
</comment>
<evidence type="ECO:0000256" key="3">
    <source>
        <dbReference type="ARBA" id="ARBA00022448"/>
    </source>
</evidence>
<reference evidence="17" key="1">
    <citation type="journal article" date="2019" name="Int. J. Syst. Evol. Microbiol.">
        <title>The Global Catalogue of Microorganisms (GCM) 10K type strain sequencing project: providing services to taxonomists for standard genome sequencing and annotation.</title>
        <authorList>
            <consortium name="The Broad Institute Genomics Platform"/>
            <consortium name="The Broad Institute Genome Sequencing Center for Infectious Disease"/>
            <person name="Wu L."/>
            <person name="Ma J."/>
        </authorList>
    </citation>
    <scope>NUCLEOTIDE SEQUENCE [LARGE SCALE GENOMIC DNA]</scope>
    <source>
        <strain evidence="17">NBRC 104970</strain>
    </source>
</reference>
<accession>A0ABQ6BS77</accession>
<feature type="region of interest" description="Disordered" evidence="11">
    <location>
        <begin position="296"/>
        <end position="325"/>
    </location>
</feature>
<keyword evidence="7" id="KW-0653">Protein transport</keyword>
<dbReference type="PRINTS" id="PR00811">
    <property type="entry name" value="BCTERIALGSPD"/>
</dbReference>
<dbReference type="Pfam" id="PF03958">
    <property type="entry name" value="Secretin_N"/>
    <property type="match status" value="3"/>
</dbReference>
<evidence type="ECO:0000259" key="15">
    <source>
        <dbReference type="Pfam" id="PF21305"/>
    </source>
</evidence>
<evidence type="ECO:0000313" key="17">
    <source>
        <dbReference type="Proteomes" id="UP001156836"/>
    </source>
</evidence>
<evidence type="ECO:0000259" key="13">
    <source>
        <dbReference type="Pfam" id="PF00263"/>
    </source>
</evidence>
<evidence type="ECO:0000256" key="6">
    <source>
        <dbReference type="ARBA" id="ARBA00022729"/>
    </source>
</evidence>
<name>A0ABQ6BS77_9NEIS</name>
<feature type="region of interest" description="Disordered" evidence="11">
    <location>
        <begin position="693"/>
        <end position="716"/>
    </location>
</feature>
<dbReference type="InterPro" id="IPR038591">
    <property type="entry name" value="NolW-like_sf"/>
</dbReference>
<feature type="domain" description="NolW-like" evidence="14">
    <location>
        <begin position="190"/>
        <end position="265"/>
    </location>
</feature>
<evidence type="ECO:0000256" key="7">
    <source>
        <dbReference type="ARBA" id="ARBA00022927"/>
    </source>
</evidence>
<evidence type="ECO:0000256" key="5">
    <source>
        <dbReference type="ARBA" id="ARBA00022692"/>
    </source>
</evidence>
<keyword evidence="9" id="KW-0998">Cell outer membrane</keyword>
<feature type="signal peptide" evidence="12">
    <location>
        <begin position="1"/>
        <end position="21"/>
    </location>
</feature>
<evidence type="ECO:0000256" key="2">
    <source>
        <dbReference type="ARBA" id="ARBA00006980"/>
    </source>
</evidence>
<keyword evidence="6 12" id="KW-0732">Signal</keyword>
<keyword evidence="8" id="KW-0472">Membrane</keyword>
<evidence type="ECO:0000256" key="12">
    <source>
        <dbReference type="SAM" id="SignalP"/>
    </source>
</evidence>
<evidence type="ECO:0000256" key="10">
    <source>
        <dbReference type="RuleBase" id="RU004004"/>
    </source>
</evidence>